<dbReference type="Proteomes" id="UP000188637">
    <property type="component" value="Unassembled WGS sequence"/>
</dbReference>
<accession>A0ACC8XJC0</accession>
<evidence type="ECO:0000313" key="2">
    <source>
        <dbReference type="Proteomes" id="UP000188637"/>
    </source>
</evidence>
<evidence type="ECO:0000313" key="1">
    <source>
        <dbReference type="EMBL" id="ONI46259.1"/>
    </source>
</evidence>
<dbReference type="EMBL" id="LJHD01000029">
    <property type="protein sequence ID" value="ONI46259.1"/>
    <property type="molecule type" value="Genomic_DNA"/>
</dbReference>
<sequence length="115" mass="12363">MFIMYNKVIIINSMSLGSGDAGVGSNLLGTCLTKILANLNKPDAIIFYNSGTKLLVRGSYYIDILQALEKQGVDLLACGTCVYKVCGQKALLVGRISNMDEITDIILNANTVITL</sequence>
<comment type="caution">
    <text evidence="1">The sequence shown here is derived from an EMBL/GenBank/DDBJ whole genome shotgun (WGS) entry which is preliminary data.</text>
</comment>
<proteinExistence type="predicted"/>
<protein>
    <submittedName>
        <fullName evidence="1">Uncharacterized protein</fullName>
    </submittedName>
</protein>
<reference evidence="1" key="1">
    <citation type="submission" date="2016-08" db="EMBL/GenBank/DDBJ databases">
        <authorList>
            <person name="Ngugi D.K."/>
            <person name="Miyake S."/>
            <person name="Stingl U."/>
        </authorList>
    </citation>
    <scope>NUCLEOTIDE SEQUENCE</scope>
    <source>
        <strain evidence="1">SCG-D08WGA-EpuloA1</strain>
    </source>
</reference>
<gene>
    <name evidence="1" type="ORF">AN640_03720</name>
</gene>
<organism evidence="1 2">
    <name type="scientific">Candidatus Epulonipiscium fishelsonii</name>
    <dbReference type="NCBI Taxonomy" id="77094"/>
    <lineage>
        <taxon>Bacteria</taxon>
        <taxon>Bacillati</taxon>
        <taxon>Bacillota</taxon>
        <taxon>Clostridia</taxon>
        <taxon>Lachnospirales</taxon>
        <taxon>Lachnospiraceae</taxon>
        <taxon>Candidatus Epulonipiscium</taxon>
    </lineage>
</organism>
<keyword evidence="2" id="KW-1185">Reference proteome</keyword>
<name>A0ACC8XJC0_9FIRM</name>